<name>A0A382DT41_9ZZZZ</name>
<protein>
    <submittedName>
        <fullName evidence="1">Uncharacterized protein</fullName>
    </submittedName>
</protein>
<sequence>MPATFCAATVFVDDSDNLQGPEGPMDSVRR</sequence>
<dbReference type="AlphaFoldDB" id="A0A382DT41"/>
<accession>A0A382DT41</accession>
<dbReference type="EMBL" id="UINC01040653">
    <property type="protein sequence ID" value="SVB40823.1"/>
    <property type="molecule type" value="Genomic_DNA"/>
</dbReference>
<evidence type="ECO:0000313" key="1">
    <source>
        <dbReference type="EMBL" id="SVB40823.1"/>
    </source>
</evidence>
<organism evidence="1">
    <name type="scientific">marine metagenome</name>
    <dbReference type="NCBI Taxonomy" id="408172"/>
    <lineage>
        <taxon>unclassified sequences</taxon>
        <taxon>metagenomes</taxon>
        <taxon>ecological metagenomes</taxon>
    </lineage>
</organism>
<proteinExistence type="predicted"/>
<reference evidence="1" key="1">
    <citation type="submission" date="2018-05" db="EMBL/GenBank/DDBJ databases">
        <authorList>
            <person name="Lanie J.A."/>
            <person name="Ng W.-L."/>
            <person name="Kazmierczak K.M."/>
            <person name="Andrzejewski T.M."/>
            <person name="Davidsen T.M."/>
            <person name="Wayne K.J."/>
            <person name="Tettelin H."/>
            <person name="Glass J.I."/>
            <person name="Rusch D."/>
            <person name="Podicherti R."/>
            <person name="Tsui H.-C.T."/>
            <person name="Winkler M.E."/>
        </authorList>
    </citation>
    <scope>NUCLEOTIDE SEQUENCE</scope>
</reference>
<gene>
    <name evidence="1" type="ORF">METZ01_LOCUS193677</name>
</gene>